<sequence>EREECCSQGTSTEDLVHCTPRWPTLISTLAAPTKLTTRMTSTSSQGKGTKIALDQVTGYNVEPTRPAKSCIKAWDDRMDDAQYTESDMDQQMIIQIPFTGSVKLRTYANEPNLDFDTLEARKPTQILEIPESNEVIEFPVRVAKFSSVTSLSIFFNSTSAGADKSQIYFLGFKGEFTNVSRKPVIAIYEAKANPADHQKINGLNDSINHAI</sequence>
<comment type="similarity">
    <text evidence="1">Belongs to the PITHD1 family.</text>
</comment>
<dbReference type="PROSITE" id="PS51532">
    <property type="entry name" value="PITH"/>
    <property type="match status" value="1"/>
</dbReference>
<reference evidence="3" key="1">
    <citation type="submission" date="2017-12" db="EMBL/GenBank/DDBJ databases">
        <title>Gene loss provides genomic basis for host adaptation in cereal stripe rust fungi.</title>
        <authorList>
            <person name="Xia C."/>
        </authorList>
    </citation>
    <scope>NUCLEOTIDE SEQUENCE [LARGE SCALE GENOMIC DNA]</scope>
    <source>
        <strain evidence="3">93-210</strain>
    </source>
</reference>
<keyword evidence="4" id="KW-1185">Reference proteome</keyword>
<organism evidence="3 4">
    <name type="scientific">Puccinia striiformis</name>
    <dbReference type="NCBI Taxonomy" id="27350"/>
    <lineage>
        <taxon>Eukaryota</taxon>
        <taxon>Fungi</taxon>
        <taxon>Dikarya</taxon>
        <taxon>Basidiomycota</taxon>
        <taxon>Pucciniomycotina</taxon>
        <taxon>Pucciniomycetes</taxon>
        <taxon>Pucciniales</taxon>
        <taxon>Pucciniaceae</taxon>
        <taxon>Puccinia</taxon>
    </lineage>
</organism>
<dbReference type="InterPro" id="IPR037047">
    <property type="entry name" value="PITH_dom_sf"/>
</dbReference>
<dbReference type="VEuPathDB" id="FungiDB:PSHT_07889"/>
<dbReference type="AlphaFoldDB" id="A0A2S4V1U8"/>
<evidence type="ECO:0000313" key="3">
    <source>
        <dbReference type="EMBL" id="POW03470.1"/>
    </source>
</evidence>
<dbReference type="SUPFAM" id="SSF49785">
    <property type="entry name" value="Galactose-binding domain-like"/>
    <property type="match status" value="1"/>
</dbReference>
<dbReference type="Gene3D" id="2.60.120.470">
    <property type="entry name" value="PITH domain"/>
    <property type="match status" value="2"/>
</dbReference>
<protein>
    <recommendedName>
        <fullName evidence="2">PITH domain-containing protein</fullName>
    </recommendedName>
</protein>
<dbReference type="InterPro" id="IPR045099">
    <property type="entry name" value="PITH1-like"/>
</dbReference>
<dbReference type="GO" id="GO:0005634">
    <property type="term" value="C:nucleus"/>
    <property type="evidence" value="ECO:0007669"/>
    <property type="project" value="TreeGrafter"/>
</dbReference>
<dbReference type="Proteomes" id="UP000239156">
    <property type="component" value="Unassembled WGS sequence"/>
</dbReference>
<dbReference type="EMBL" id="PKSL01000125">
    <property type="protein sequence ID" value="POW03470.1"/>
    <property type="molecule type" value="Genomic_DNA"/>
</dbReference>
<name>A0A2S4V1U8_9BASI</name>
<dbReference type="InterPro" id="IPR010400">
    <property type="entry name" value="PITH_dom"/>
</dbReference>
<dbReference type="GO" id="GO:0005737">
    <property type="term" value="C:cytoplasm"/>
    <property type="evidence" value="ECO:0007669"/>
    <property type="project" value="UniProtKB-ARBA"/>
</dbReference>
<evidence type="ECO:0000259" key="2">
    <source>
        <dbReference type="PROSITE" id="PS51532"/>
    </source>
</evidence>
<dbReference type="InterPro" id="IPR008979">
    <property type="entry name" value="Galactose-bd-like_sf"/>
</dbReference>
<gene>
    <name evidence="3" type="ORF">PSTT_11066</name>
</gene>
<dbReference type="VEuPathDB" id="FungiDB:PSTT_11066"/>
<dbReference type="Pfam" id="PF06201">
    <property type="entry name" value="PITH"/>
    <property type="match status" value="1"/>
</dbReference>
<evidence type="ECO:0000256" key="1">
    <source>
        <dbReference type="ARBA" id="ARBA00025788"/>
    </source>
</evidence>
<accession>A0A2S4V1U8</accession>
<feature type="non-terminal residue" evidence="3">
    <location>
        <position position="1"/>
    </location>
</feature>
<dbReference type="PANTHER" id="PTHR12175">
    <property type="entry name" value="AD039 HT014 THIOREDOXIN FAMILY TRP26"/>
    <property type="match status" value="1"/>
</dbReference>
<feature type="domain" description="PITH" evidence="2">
    <location>
        <begin position="36"/>
        <end position="192"/>
    </location>
</feature>
<comment type="caution">
    <text evidence="3">The sequence shown here is derived from an EMBL/GenBank/DDBJ whole genome shotgun (WGS) entry which is preliminary data.</text>
</comment>
<proteinExistence type="inferred from homology"/>
<dbReference type="PANTHER" id="PTHR12175:SF1">
    <property type="entry name" value="PITH DOMAIN-CONTAINING PROTEIN 1"/>
    <property type="match status" value="1"/>
</dbReference>
<evidence type="ECO:0000313" key="4">
    <source>
        <dbReference type="Proteomes" id="UP000239156"/>
    </source>
</evidence>